<evidence type="ECO:0000256" key="1">
    <source>
        <dbReference type="ARBA" id="ARBA00009013"/>
    </source>
</evidence>
<reference evidence="5" key="1">
    <citation type="submission" date="2022-06" db="EMBL/GenBank/DDBJ databases">
        <title>Sequencing the genomes of 1000 actinobacteria strains.</title>
        <authorList>
            <person name="Klenk H.-P."/>
        </authorList>
    </citation>
    <scope>NUCLEOTIDE SEQUENCE</scope>
    <source>
        <strain evidence="5">DSM 46694</strain>
    </source>
</reference>
<evidence type="ECO:0000313" key="6">
    <source>
        <dbReference type="Proteomes" id="UP001139648"/>
    </source>
</evidence>
<dbReference type="Proteomes" id="UP001139648">
    <property type="component" value="Unassembled WGS sequence"/>
</dbReference>
<dbReference type="InterPro" id="IPR036513">
    <property type="entry name" value="STAS_dom_sf"/>
</dbReference>
<evidence type="ECO:0000259" key="4">
    <source>
        <dbReference type="PROSITE" id="PS50801"/>
    </source>
</evidence>
<evidence type="ECO:0000256" key="2">
    <source>
        <dbReference type="RuleBase" id="RU003749"/>
    </source>
</evidence>
<gene>
    <name evidence="5" type="ORF">HD597_005325</name>
</gene>
<dbReference type="RefSeq" id="WP_253745389.1">
    <property type="nucleotide sequence ID" value="NZ_BAABKA010000065.1"/>
</dbReference>
<dbReference type="PANTHER" id="PTHR33495:SF2">
    <property type="entry name" value="ANTI-SIGMA FACTOR ANTAGONIST TM_1081-RELATED"/>
    <property type="match status" value="1"/>
</dbReference>
<protein>
    <recommendedName>
        <fullName evidence="2">Anti-sigma factor antagonist</fullName>
    </recommendedName>
</protein>
<dbReference type="CDD" id="cd07043">
    <property type="entry name" value="STAS_anti-anti-sigma_factors"/>
    <property type="match status" value="1"/>
</dbReference>
<accession>A0A9X2GI98</accession>
<evidence type="ECO:0000256" key="3">
    <source>
        <dbReference type="SAM" id="MobiDB-lite"/>
    </source>
</evidence>
<dbReference type="InterPro" id="IPR002645">
    <property type="entry name" value="STAS_dom"/>
</dbReference>
<feature type="domain" description="STAS" evidence="4">
    <location>
        <begin position="11"/>
        <end position="121"/>
    </location>
</feature>
<dbReference type="SUPFAM" id="SSF52091">
    <property type="entry name" value="SpoIIaa-like"/>
    <property type="match status" value="1"/>
</dbReference>
<dbReference type="InterPro" id="IPR003658">
    <property type="entry name" value="Anti-sigma_ant"/>
</dbReference>
<proteinExistence type="inferred from homology"/>
<feature type="region of interest" description="Disordered" evidence="3">
    <location>
        <begin position="120"/>
        <end position="141"/>
    </location>
</feature>
<dbReference type="AlphaFoldDB" id="A0A9X2GI98"/>
<comment type="similarity">
    <text evidence="1 2">Belongs to the anti-sigma-factor antagonist family.</text>
</comment>
<dbReference type="PROSITE" id="PS50801">
    <property type="entry name" value="STAS"/>
    <property type="match status" value="1"/>
</dbReference>
<dbReference type="GO" id="GO:0043856">
    <property type="term" value="F:anti-sigma factor antagonist activity"/>
    <property type="evidence" value="ECO:0007669"/>
    <property type="project" value="InterPro"/>
</dbReference>
<dbReference type="PANTHER" id="PTHR33495">
    <property type="entry name" value="ANTI-SIGMA FACTOR ANTAGONIST TM_1081-RELATED-RELATED"/>
    <property type="match status" value="1"/>
</dbReference>
<organism evidence="5 6">
    <name type="scientific">Nonomuraea thailandensis</name>
    <dbReference type="NCBI Taxonomy" id="1188745"/>
    <lineage>
        <taxon>Bacteria</taxon>
        <taxon>Bacillati</taxon>
        <taxon>Actinomycetota</taxon>
        <taxon>Actinomycetes</taxon>
        <taxon>Streptosporangiales</taxon>
        <taxon>Streptosporangiaceae</taxon>
        <taxon>Nonomuraea</taxon>
    </lineage>
</organism>
<comment type="caution">
    <text evidence="5">The sequence shown here is derived from an EMBL/GenBank/DDBJ whole genome shotgun (WGS) entry which is preliminary data.</text>
</comment>
<dbReference type="EMBL" id="JAMZEB010000002">
    <property type="protein sequence ID" value="MCP2358305.1"/>
    <property type="molecule type" value="Genomic_DNA"/>
</dbReference>
<name>A0A9X2GI98_9ACTN</name>
<keyword evidence="6" id="KW-1185">Reference proteome</keyword>
<dbReference type="Pfam" id="PF01740">
    <property type="entry name" value="STAS"/>
    <property type="match status" value="1"/>
</dbReference>
<dbReference type="Gene3D" id="3.30.750.24">
    <property type="entry name" value="STAS domain"/>
    <property type="match status" value="1"/>
</dbReference>
<sequence>MDEPGDPSRRFTVTVGPHEDFIVARVAGDLDYQTSGLLHRQVKDAWQAAGSAGLVLDLSGVTFCDSMGVGVLVLLLRQSREQQSSLVLSNLPPLLERILAITGLRSAFHVEGSAEQAVPDLFKHRPSMSPRTGSSSRRRPL</sequence>
<dbReference type="NCBIfam" id="TIGR00377">
    <property type="entry name" value="ant_ant_sig"/>
    <property type="match status" value="1"/>
</dbReference>
<evidence type="ECO:0000313" key="5">
    <source>
        <dbReference type="EMBL" id="MCP2358305.1"/>
    </source>
</evidence>